<dbReference type="Proteomes" id="UP000319941">
    <property type="component" value="Unassembled WGS sequence"/>
</dbReference>
<dbReference type="InterPro" id="IPR051407">
    <property type="entry name" value="Bact_OM_lipoprot/Surf_antigen"/>
</dbReference>
<dbReference type="STRING" id="553385.GCA_000591415_00062"/>
<keyword evidence="2" id="KW-0472">Membrane</keyword>
<dbReference type="EMBL" id="VNFH01000001">
    <property type="protein sequence ID" value="TVU73703.1"/>
    <property type="molecule type" value="Genomic_DNA"/>
</dbReference>
<evidence type="ECO:0000256" key="2">
    <source>
        <dbReference type="ARBA" id="ARBA00023136"/>
    </source>
</evidence>
<dbReference type="RefSeq" id="WP_024950509.1">
    <property type="nucleotide sequence ID" value="NZ_CAWOWR010000001.1"/>
</dbReference>
<name>A0A558HX34_9GAMM</name>
<comment type="subcellular location">
    <subcellularLocation>
        <location evidence="1">Membrane</location>
    </subcellularLocation>
</comment>
<dbReference type="Pfam" id="PF05433">
    <property type="entry name" value="Rick_17kDa_Anti"/>
    <property type="match status" value="1"/>
</dbReference>
<dbReference type="OrthoDB" id="9132795at2"/>
<organism evidence="4 5">
    <name type="scientific">Cobetia crustatorum</name>
    <dbReference type="NCBI Taxonomy" id="553385"/>
    <lineage>
        <taxon>Bacteria</taxon>
        <taxon>Pseudomonadati</taxon>
        <taxon>Pseudomonadota</taxon>
        <taxon>Gammaproteobacteria</taxon>
        <taxon>Oceanospirillales</taxon>
        <taxon>Halomonadaceae</taxon>
        <taxon>Cobetia</taxon>
    </lineage>
</organism>
<keyword evidence="5" id="KW-1185">Reference proteome</keyword>
<evidence type="ECO:0000259" key="3">
    <source>
        <dbReference type="Pfam" id="PF05433"/>
    </source>
</evidence>
<protein>
    <submittedName>
        <fullName evidence="4">Glycine zipper 2TM domain-containing protein</fullName>
    </submittedName>
</protein>
<feature type="domain" description="Glycine zipper 2TM" evidence="3">
    <location>
        <begin position="73"/>
        <end position="113"/>
    </location>
</feature>
<evidence type="ECO:0000256" key="1">
    <source>
        <dbReference type="ARBA" id="ARBA00004370"/>
    </source>
</evidence>
<dbReference type="PANTHER" id="PTHR35603:SF2">
    <property type="entry name" value="OUTER MEMBRANE LIPOPROTEIN"/>
    <property type="match status" value="1"/>
</dbReference>
<evidence type="ECO:0000313" key="5">
    <source>
        <dbReference type="Proteomes" id="UP000319941"/>
    </source>
</evidence>
<dbReference type="AlphaFoldDB" id="A0A558HX34"/>
<dbReference type="InterPro" id="IPR008816">
    <property type="entry name" value="Gly_zipper_2TM_dom"/>
</dbReference>
<comment type="caution">
    <text evidence="4">The sequence shown here is derived from an EMBL/GenBank/DDBJ whole genome shotgun (WGS) entry which is preliminary data.</text>
</comment>
<sequence length="179" mass="18295">MNKSVLIGAIVAALGIGGGVAIGSYSASNSGPDYADIVAVDAATETVTTPRQVCHNETVTHQAPSKDSNNIVGTAVGAIVGGVVGNQFGGGNGKKVLTAAGAVGGGYAGNQIQGQMKKGDTYTTTEQRCETVQEASDKVIGYDVKVDMGGETRTVRLEQKPDVKRFEIREGELVLPGQG</sequence>
<proteinExistence type="predicted"/>
<gene>
    <name evidence="4" type="ORF">FQP86_01110</name>
</gene>
<dbReference type="NCBIfam" id="NF008437">
    <property type="entry name" value="PRK11280.1"/>
    <property type="match status" value="1"/>
</dbReference>
<evidence type="ECO:0000313" key="4">
    <source>
        <dbReference type="EMBL" id="TVU73703.1"/>
    </source>
</evidence>
<dbReference type="GO" id="GO:0019867">
    <property type="term" value="C:outer membrane"/>
    <property type="evidence" value="ECO:0007669"/>
    <property type="project" value="InterPro"/>
</dbReference>
<dbReference type="PANTHER" id="PTHR35603">
    <property type="match status" value="1"/>
</dbReference>
<accession>A0A558HX34</accession>
<reference evidence="4 5" key="1">
    <citation type="submission" date="2019-07" db="EMBL/GenBank/DDBJ databases">
        <title>Diversity of Bacteria from Kongsfjorden, Arctic.</title>
        <authorList>
            <person name="Yu Y."/>
        </authorList>
    </citation>
    <scope>NUCLEOTIDE SEQUENCE [LARGE SCALE GENOMIC DNA]</scope>
    <source>
        <strain evidence="4 5">SM1923</strain>
    </source>
</reference>